<evidence type="ECO:0000313" key="1">
    <source>
        <dbReference type="EMBL" id="GDY32433.1"/>
    </source>
</evidence>
<evidence type="ECO:0000313" key="2">
    <source>
        <dbReference type="Proteomes" id="UP000298860"/>
    </source>
</evidence>
<dbReference type="EMBL" id="BJFL01000024">
    <property type="protein sequence ID" value="GDY32433.1"/>
    <property type="molecule type" value="Genomic_DNA"/>
</dbReference>
<name>A0A4D4JEY5_9PSEU</name>
<dbReference type="Proteomes" id="UP000298860">
    <property type="component" value="Unassembled WGS sequence"/>
</dbReference>
<dbReference type="AlphaFoldDB" id="A0A4D4JEY5"/>
<dbReference type="Gene3D" id="3.10.450.530">
    <property type="entry name" value="Ribonuclease toxin, BrnT, of type II toxin-antitoxin system"/>
    <property type="match status" value="1"/>
</dbReference>
<protein>
    <recommendedName>
        <fullName evidence="3">BrnT family toxin</fullName>
    </recommendedName>
</protein>
<proteinExistence type="predicted"/>
<gene>
    <name evidence="1" type="ORF">GTS_40660</name>
</gene>
<sequence>MHYARRVREIRWTDELDEHIWVRHGVTPGEVEQVLYTRPRWVATGRDGTTYVYGRRDAGRFLLVVLSEAQTNDYYVVTARDMTDGERRTYRRKAR</sequence>
<organism evidence="1 2">
    <name type="scientific">Gandjariella thermophila</name>
    <dbReference type="NCBI Taxonomy" id="1931992"/>
    <lineage>
        <taxon>Bacteria</taxon>
        <taxon>Bacillati</taxon>
        <taxon>Actinomycetota</taxon>
        <taxon>Actinomycetes</taxon>
        <taxon>Pseudonocardiales</taxon>
        <taxon>Pseudonocardiaceae</taxon>
        <taxon>Gandjariella</taxon>
    </lineage>
</organism>
<dbReference type="InterPro" id="IPR038573">
    <property type="entry name" value="BrnT_sf"/>
</dbReference>
<comment type="caution">
    <text evidence="1">The sequence shown here is derived from an EMBL/GenBank/DDBJ whole genome shotgun (WGS) entry which is preliminary data.</text>
</comment>
<evidence type="ECO:0008006" key="3">
    <source>
        <dbReference type="Google" id="ProtNLM"/>
    </source>
</evidence>
<keyword evidence="2" id="KW-1185">Reference proteome</keyword>
<accession>A0A4D4JEY5</accession>
<reference evidence="2" key="1">
    <citation type="submission" date="2019-04" db="EMBL/GenBank/DDBJ databases">
        <title>Draft genome sequence of Pseudonocardiaceae bacterium SL3-2-4.</title>
        <authorList>
            <person name="Ningsih F."/>
            <person name="Yokota A."/>
            <person name="Sakai Y."/>
            <person name="Nanatani K."/>
            <person name="Yabe S."/>
            <person name="Oetari A."/>
            <person name="Sjamsuridzal W."/>
        </authorList>
    </citation>
    <scope>NUCLEOTIDE SEQUENCE [LARGE SCALE GENOMIC DNA]</scope>
    <source>
        <strain evidence="2">SL3-2-4</strain>
    </source>
</reference>